<accession>A0A0E0LMN2</accession>
<protein>
    <submittedName>
        <fullName evidence="1">Uncharacterized protein</fullName>
    </submittedName>
</protein>
<dbReference type="Proteomes" id="UP000026962">
    <property type="component" value="Chromosome 7"/>
</dbReference>
<sequence length="104" mass="11883">MEHMPLEYGDLGITNLRFFNVAFNKSNSAGRELCLVLELQLVARRRFHFNQHADAVFLCDEQQPHSQPSGMPYNTIDGSLSLKSQVDCPYRHLLSTYSCGMFVQ</sequence>
<evidence type="ECO:0000313" key="1">
    <source>
        <dbReference type="EnsemblPlants" id="OPUNC07G18860.1"/>
    </source>
</evidence>
<dbReference type="Gramene" id="OPUNC07G18860.1">
    <property type="protein sequence ID" value="OPUNC07G18860.1"/>
    <property type="gene ID" value="OPUNC07G18860"/>
</dbReference>
<keyword evidence="2" id="KW-1185">Reference proteome</keyword>
<dbReference type="EnsemblPlants" id="OPUNC07G18860.1">
    <property type="protein sequence ID" value="OPUNC07G18860.1"/>
    <property type="gene ID" value="OPUNC07G18860"/>
</dbReference>
<reference evidence="1" key="2">
    <citation type="submission" date="2018-05" db="EMBL/GenBank/DDBJ databases">
        <title>OpunRS2 (Oryza punctata Reference Sequence Version 2).</title>
        <authorList>
            <person name="Zhang J."/>
            <person name="Kudrna D."/>
            <person name="Lee S."/>
            <person name="Talag J."/>
            <person name="Welchert J."/>
            <person name="Wing R.A."/>
        </authorList>
    </citation>
    <scope>NUCLEOTIDE SEQUENCE [LARGE SCALE GENOMIC DNA]</scope>
</reference>
<dbReference type="HOGENOM" id="CLU_2254543_0_0_1"/>
<evidence type="ECO:0000313" key="2">
    <source>
        <dbReference type="Proteomes" id="UP000026962"/>
    </source>
</evidence>
<reference evidence="1" key="1">
    <citation type="submission" date="2015-04" db="UniProtKB">
        <authorList>
            <consortium name="EnsemblPlants"/>
        </authorList>
    </citation>
    <scope>IDENTIFICATION</scope>
</reference>
<organism evidence="1">
    <name type="scientific">Oryza punctata</name>
    <name type="common">Red rice</name>
    <dbReference type="NCBI Taxonomy" id="4537"/>
    <lineage>
        <taxon>Eukaryota</taxon>
        <taxon>Viridiplantae</taxon>
        <taxon>Streptophyta</taxon>
        <taxon>Embryophyta</taxon>
        <taxon>Tracheophyta</taxon>
        <taxon>Spermatophyta</taxon>
        <taxon>Magnoliopsida</taxon>
        <taxon>Liliopsida</taxon>
        <taxon>Poales</taxon>
        <taxon>Poaceae</taxon>
        <taxon>BOP clade</taxon>
        <taxon>Oryzoideae</taxon>
        <taxon>Oryzeae</taxon>
        <taxon>Oryzinae</taxon>
        <taxon>Oryza</taxon>
    </lineage>
</organism>
<dbReference type="AlphaFoldDB" id="A0A0E0LMN2"/>
<proteinExistence type="predicted"/>
<name>A0A0E0LMN2_ORYPU</name>